<dbReference type="Gramene" id="CDP11394">
    <property type="protein sequence ID" value="CDP11394"/>
    <property type="gene ID" value="GSCOC_T00033624001"/>
</dbReference>
<evidence type="ECO:0000313" key="1">
    <source>
        <dbReference type="EMBL" id="CDP11394.1"/>
    </source>
</evidence>
<dbReference type="AlphaFoldDB" id="A0A068UT15"/>
<protein>
    <submittedName>
        <fullName evidence="1">Uncharacterized protein</fullName>
    </submittedName>
</protein>
<accession>A0A068UT15</accession>
<proteinExistence type="predicted"/>
<organism evidence="1 2">
    <name type="scientific">Coffea canephora</name>
    <name type="common">Robusta coffee</name>
    <dbReference type="NCBI Taxonomy" id="49390"/>
    <lineage>
        <taxon>Eukaryota</taxon>
        <taxon>Viridiplantae</taxon>
        <taxon>Streptophyta</taxon>
        <taxon>Embryophyta</taxon>
        <taxon>Tracheophyta</taxon>
        <taxon>Spermatophyta</taxon>
        <taxon>Magnoliopsida</taxon>
        <taxon>eudicotyledons</taxon>
        <taxon>Gunneridae</taxon>
        <taxon>Pentapetalae</taxon>
        <taxon>asterids</taxon>
        <taxon>lamiids</taxon>
        <taxon>Gentianales</taxon>
        <taxon>Rubiaceae</taxon>
        <taxon>Ixoroideae</taxon>
        <taxon>Gardenieae complex</taxon>
        <taxon>Bertiereae - Coffeeae clade</taxon>
        <taxon>Coffeeae</taxon>
        <taxon>Coffea</taxon>
    </lineage>
</organism>
<dbReference type="InParanoid" id="A0A068UT15"/>
<keyword evidence="2" id="KW-1185">Reference proteome</keyword>
<gene>
    <name evidence="1" type="ORF">GSCOC_T00033624001</name>
</gene>
<name>A0A068UT15_COFCA</name>
<dbReference type="EMBL" id="HG739139">
    <property type="protein sequence ID" value="CDP11394.1"/>
    <property type="molecule type" value="Genomic_DNA"/>
</dbReference>
<dbReference type="Proteomes" id="UP000295252">
    <property type="component" value="Chromosome II"/>
</dbReference>
<reference evidence="2" key="1">
    <citation type="journal article" date="2014" name="Science">
        <title>The coffee genome provides insight into the convergent evolution of caffeine biosynthesis.</title>
        <authorList>
            <person name="Denoeud F."/>
            <person name="Carretero-Paulet L."/>
            <person name="Dereeper A."/>
            <person name="Droc G."/>
            <person name="Guyot R."/>
            <person name="Pietrella M."/>
            <person name="Zheng C."/>
            <person name="Alberti A."/>
            <person name="Anthony F."/>
            <person name="Aprea G."/>
            <person name="Aury J.M."/>
            <person name="Bento P."/>
            <person name="Bernard M."/>
            <person name="Bocs S."/>
            <person name="Campa C."/>
            <person name="Cenci A."/>
            <person name="Combes M.C."/>
            <person name="Crouzillat D."/>
            <person name="Da Silva C."/>
            <person name="Daddiego L."/>
            <person name="De Bellis F."/>
            <person name="Dussert S."/>
            <person name="Garsmeur O."/>
            <person name="Gayraud T."/>
            <person name="Guignon V."/>
            <person name="Jahn K."/>
            <person name="Jamilloux V."/>
            <person name="Joet T."/>
            <person name="Labadie K."/>
            <person name="Lan T."/>
            <person name="Leclercq J."/>
            <person name="Lepelley M."/>
            <person name="Leroy T."/>
            <person name="Li L.T."/>
            <person name="Librado P."/>
            <person name="Lopez L."/>
            <person name="Munoz A."/>
            <person name="Noel B."/>
            <person name="Pallavicini A."/>
            <person name="Perrotta G."/>
            <person name="Poncet V."/>
            <person name="Pot D."/>
            <person name="Priyono X."/>
            <person name="Rigoreau M."/>
            <person name="Rouard M."/>
            <person name="Rozas J."/>
            <person name="Tranchant-Dubreuil C."/>
            <person name="VanBuren R."/>
            <person name="Zhang Q."/>
            <person name="Andrade A.C."/>
            <person name="Argout X."/>
            <person name="Bertrand B."/>
            <person name="de Kochko A."/>
            <person name="Graziosi G."/>
            <person name="Henry R.J."/>
            <person name="Jayarama X."/>
            <person name="Ming R."/>
            <person name="Nagai C."/>
            <person name="Rounsley S."/>
            <person name="Sankoff D."/>
            <person name="Giuliano G."/>
            <person name="Albert V.A."/>
            <person name="Wincker P."/>
            <person name="Lashermes P."/>
        </authorList>
    </citation>
    <scope>NUCLEOTIDE SEQUENCE [LARGE SCALE GENOMIC DNA]</scope>
    <source>
        <strain evidence="2">cv. DH200-94</strain>
    </source>
</reference>
<evidence type="ECO:0000313" key="2">
    <source>
        <dbReference type="Proteomes" id="UP000295252"/>
    </source>
</evidence>
<sequence length="63" mass="7360">MYTPTYLSTPKKQPCNHSCRLFFLHFARYPDTLHPHQRPGKQTVHKLLISANSGLQDIPWLID</sequence>